<accession>A0A9W8AP43</accession>
<evidence type="ECO:0000313" key="2">
    <source>
        <dbReference type="EMBL" id="KAJ1964742.1"/>
    </source>
</evidence>
<organism evidence="2 3">
    <name type="scientific">Dispira parvispora</name>
    <dbReference type="NCBI Taxonomy" id="1520584"/>
    <lineage>
        <taxon>Eukaryota</taxon>
        <taxon>Fungi</taxon>
        <taxon>Fungi incertae sedis</taxon>
        <taxon>Zoopagomycota</taxon>
        <taxon>Kickxellomycotina</taxon>
        <taxon>Dimargaritomycetes</taxon>
        <taxon>Dimargaritales</taxon>
        <taxon>Dimargaritaceae</taxon>
        <taxon>Dispira</taxon>
    </lineage>
</organism>
<feature type="domain" description="SCP" evidence="1">
    <location>
        <begin position="61"/>
        <end position="164"/>
    </location>
</feature>
<proteinExistence type="predicted"/>
<sequence length="175" mass="19993">MPEPSTNSTGNPNNMTEEEIYASNVRLCKLIIKEVFATVEKMPEVAPLSSPGNEANQTLILQLLNNYRTSNDLHPLHFDPRLEKVTLKALQDFGNRLSTDSDNVYSEIGKRLKQSNIDYTMMGYTFSNVTMNEWDIMRKMVTRRYAYETVVYPCYTHAALAATEGKWLIIFTQPA</sequence>
<keyword evidence="3" id="KW-1185">Reference proteome</keyword>
<dbReference type="InterPro" id="IPR035940">
    <property type="entry name" value="CAP_sf"/>
</dbReference>
<protein>
    <recommendedName>
        <fullName evidence="1">SCP domain-containing protein</fullName>
    </recommendedName>
</protein>
<gene>
    <name evidence="2" type="ORF">IWQ62_002848</name>
</gene>
<dbReference type="EMBL" id="JANBPY010000667">
    <property type="protein sequence ID" value="KAJ1964742.1"/>
    <property type="molecule type" value="Genomic_DNA"/>
</dbReference>
<evidence type="ECO:0000259" key="1">
    <source>
        <dbReference type="Pfam" id="PF00188"/>
    </source>
</evidence>
<dbReference type="InterPro" id="IPR014044">
    <property type="entry name" value="CAP_dom"/>
</dbReference>
<dbReference type="Pfam" id="PF00188">
    <property type="entry name" value="CAP"/>
    <property type="match status" value="1"/>
</dbReference>
<evidence type="ECO:0000313" key="3">
    <source>
        <dbReference type="Proteomes" id="UP001150925"/>
    </source>
</evidence>
<comment type="caution">
    <text evidence="2">The sequence shown here is derived from an EMBL/GenBank/DDBJ whole genome shotgun (WGS) entry which is preliminary data.</text>
</comment>
<reference evidence="2" key="1">
    <citation type="submission" date="2022-07" db="EMBL/GenBank/DDBJ databases">
        <title>Phylogenomic reconstructions and comparative analyses of Kickxellomycotina fungi.</title>
        <authorList>
            <person name="Reynolds N.K."/>
            <person name="Stajich J.E."/>
            <person name="Barry K."/>
            <person name="Grigoriev I.V."/>
            <person name="Crous P."/>
            <person name="Smith M.E."/>
        </authorList>
    </citation>
    <scope>NUCLEOTIDE SEQUENCE</scope>
    <source>
        <strain evidence="2">RSA 1196</strain>
    </source>
</reference>
<dbReference type="Gene3D" id="3.40.33.10">
    <property type="entry name" value="CAP"/>
    <property type="match status" value="1"/>
</dbReference>
<name>A0A9W8AP43_9FUNG</name>
<dbReference type="AlphaFoldDB" id="A0A9W8AP43"/>
<dbReference type="Proteomes" id="UP001150925">
    <property type="component" value="Unassembled WGS sequence"/>
</dbReference>